<proteinExistence type="inferred from homology"/>
<comment type="catalytic activity">
    <reaction evidence="1">
        <text>Transfers a segment of a (1-&gt;4)-alpha-D-glucan chain to a primary hydroxy group in a similar glucan chain.</text>
        <dbReference type="EC" id="2.4.1.18"/>
    </reaction>
</comment>
<keyword evidence="5" id="KW-0808">Transferase</keyword>
<organism evidence="9 10">
    <name type="scientific">Caerostris extrusa</name>
    <name type="common">Bark spider</name>
    <name type="synonym">Caerostris bankana</name>
    <dbReference type="NCBI Taxonomy" id="172846"/>
    <lineage>
        <taxon>Eukaryota</taxon>
        <taxon>Metazoa</taxon>
        <taxon>Ecdysozoa</taxon>
        <taxon>Arthropoda</taxon>
        <taxon>Chelicerata</taxon>
        <taxon>Arachnida</taxon>
        <taxon>Araneae</taxon>
        <taxon>Araneomorphae</taxon>
        <taxon>Entelegynae</taxon>
        <taxon>Araneoidea</taxon>
        <taxon>Araneidae</taxon>
        <taxon>Caerostris</taxon>
    </lineage>
</organism>
<dbReference type="PANTHER" id="PTHR43651">
    <property type="entry name" value="1,4-ALPHA-GLUCAN-BRANCHING ENZYME"/>
    <property type="match status" value="1"/>
</dbReference>
<comment type="similarity">
    <text evidence="2">Belongs to the glycosyl hydrolase 13 family. GlgB subfamily.</text>
</comment>
<dbReference type="InterPro" id="IPR013780">
    <property type="entry name" value="Glyco_hydro_b"/>
</dbReference>
<evidence type="ECO:0000256" key="2">
    <source>
        <dbReference type="ARBA" id="ARBA00009000"/>
    </source>
</evidence>
<dbReference type="InterPro" id="IPR037439">
    <property type="entry name" value="Branching_enzy"/>
</dbReference>
<dbReference type="FunFam" id="3.20.20.80:FF:000001">
    <property type="entry name" value="1,4-alpha-glucan branching enzyme"/>
    <property type="match status" value="1"/>
</dbReference>
<dbReference type="Proteomes" id="UP001054945">
    <property type="component" value="Unassembled WGS sequence"/>
</dbReference>
<dbReference type="SUPFAM" id="SSF51445">
    <property type="entry name" value="(Trans)glycosidases"/>
    <property type="match status" value="1"/>
</dbReference>
<dbReference type="InterPro" id="IPR017853">
    <property type="entry name" value="GH"/>
</dbReference>
<evidence type="ECO:0000256" key="1">
    <source>
        <dbReference type="ARBA" id="ARBA00000826"/>
    </source>
</evidence>
<evidence type="ECO:0000313" key="10">
    <source>
        <dbReference type="Proteomes" id="UP001054945"/>
    </source>
</evidence>
<dbReference type="CDD" id="cd11321">
    <property type="entry name" value="AmyAc_bac_euk_BE"/>
    <property type="match status" value="1"/>
</dbReference>
<dbReference type="AlphaFoldDB" id="A0AAV4Y2B1"/>
<evidence type="ECO:0000256" key="7">
    <source>
        <dbReference type="PIRSR" id="PIRSR000463-1"/>
    </source>
</evidence>
<dbReference type="PIRSF" id="PIRSF000463">
    <property type="entry name" value="GlgB"/>
    <property type="match status" value="1"/>
</dbReference>
<name>A0AAV4Y2B1_CAEEX</name>
<feature type="active site" description="Nucleophile" evidence="7">
    <location>
        <position position="315"/>
    </location>
</feature>
<keyword evidence="10" id="KW-1185">Reference proteome</keyword>
<dbReference type="EC" id="2.4.1.18" evidence="3"/>
<dbReference type="InterPro" id="IPR013783">
    <property type="entry name" value="Ig-like_fold"/>
</dbReference>
<evidence type="ECO:0000256" key="4">
    <source>
        <dbReference type="ARBA" id="ARBA00022676"/>
    </source>
</evidence>
<evidence type="ECO:0000256" key="5">
    <source>
        <dbReference type="ARBA" id="ARBA00022679"/>
    </source>
</evidence>
<evidence type="ECO:0000313" key="9">
    <source>
        <dbReference type="EMBL" id="GIZ00530.1"/>
    </source>
</evidence>
<dbReference type="PANTHER" id="PTHR43651:SF3">
    <property type="entry name" value="1,4-ALPHA-GLUCAN-BRANCHING ENZYME"/>
    <property type="match status" value="1"/>
</dbReference>
<dbReference type="GO" id="GO:0005978">
    <property type="term" value="P:glycogen biosynthetic process"/>
    <property type="evidence" value="ECO:0007669"/>
    <property type="project" value="InterPro"/>
</dbReference>
<dbReference type="Gene3D" id="2.60.40.1180">
    <property type="entry name" value="Golgi alpha-mannosidase II"/>
    <property type="match status" value="1"/>
</dbReference>
<comment type="caution">
    <text evidence="9">The sequence shown here is derived from an EMBL/GenBank/DDBJ whole genome shotgun (WGS) entry which is preliminary data.</text>
</comment>
<comment type="pathway">
    <text evidence="6">Glycan biosynthesis.</text>
</comment>
<dbReference type="Pfam" id="PF02922">
    <property type="entry name" value="CBM_48"/>
    <property type="match status" value="1"/>
</dbReference>
<gene>
    <name evidence="9" type="primary">GBE1</name>
    <name evidence="9" type="ORF">CEXT_26801</name>
</gene>
<dbReference type="SMART" id="SM00642">
    <property type="entry name" value="Aamy"/>
    <property type="match status" value="1"/>
</dbReference>
<dbReference type="SUPFAM" id="SSF81296">
    <property type="entry name" value="E set domains"/>
    <property type="match status" value="1"/>
</dbReference>
<dbReference type="InterPro" id="IPR014756">
    <property type="entry name" value="Ig_E-set"/>
</dbReference>
<reference evidence="9 10" key="1">
    <citation type="submission" date="2021-06" db="EMBL/GenBank/DDBJ databases">
        <title>Caerostris extrusa draft genome.</title>
        <authorList>
            <person name="Kono N."/>
            <person name="Arakawa K."/>
        </authorList>
    </citation>
    <scope>NUCLEOTIDE SEQUENCE [LARGE SCALE GENOMIC DNA]</scope>
</reference>
<dbReference type="GO" id="GO:0004553">
    <property type="term" value="F:hydrolase activity, hydrolyzing O-glycosyl compounds"/>
    <property type="evidence" value="ECO:0007669"/>
    <property type="project" value="InterPro"/>
</dbReference>
<evidence type="ECO:0000259" key="8">
    <source>
        <dbReference type="SMART" id="SM00642"/>
    </source>
</evidence>
<feature type="domain" description="Glycosyl hydrolase family 13 catalytic" evidence="8">
    <location>
        <begin position="172"/>
        <end position="528"/>
    </location>
</feature>
<feature type="active site" description="Proton donor" evidence="7">
    <location>
        <position position="370"/>
    </location>
</feature>
<dbReference type="GO" id="GO:0005737">
    <property type="term" value="C:cytoplasm"/>
    <property type="evidence" value="ECO:0007669"/>
    <property type="project" value="TreeGrafter"/>
</dbReference>
<evidence type="ECO:0000256" key="3">
    <source>
        <dbReference type="ARBA" id="ARBA00012541"/>
    </source>
</evidence>
<dbReference type="EMBL" id="BPLR01018552">
    <property type="protein sequence ID" value="GIZ00530.1"/>
    <property type="molecule type" value="Genomic_DNA"/>
</dbReference>
<dbReference type="GO" id="GO:0003844">
    <property type="term" value="F:1,4-alpha-glucan branching enzyme activity"/>
    <property type="evidence" value="ECO:0007669"/>
    <property type="project" value="UniProtKB-EC"/>
</dbReference>
<protein>
    <recommendedName>
        <fullName evidence="3">1,4-alpha-glucan branching enzyme</fullName>
        <ecNumber evidence="3">2.4.1.18</ecNumber>
    </recommendedName>
</protein>
<dbReference type="Gene3D" id="3.20.20.80">
    <property type="entry name" value="Glycosidases"/>
    <property type="match status" value="1"/>
</dbReference>
<sequence>MSSADPMDVEVPDIENLFKLDPYLKPHEKEIRRRYGCFRSLYDKINEYEGGLVEFCRSYKHFGIHVTENNGIRCREWAPGAEAVYLRGDFNDWKLDNIKLVILTRNGKMEDRLSPWATYVVQPPKAVLYDQRFWNPPANERYVFKHPKPKKPTNFKIYESHVGVSGEEEGVASYTHFSKNIIPRIKKQGYNAIQLMAVMEHAYYGSFGYQVTSFFAASSRFGTPEELKELVDNAHAHGIYVLLDVVHSHASKNVLDGLNQFDGTNACYFHDGGRGEHSLWGSRLFDYSQWEVLRFLLSNLCWYSDEYQFDGFRFDGISSMLYHHHGIGTGFSGDYNEYFGLGTDTESLTYMMLANHTLKTLYPECVTIAEDVSGMPALCRPVSEGGGGFDYRLGMAIPDKWIELLKEQKDEEWNMGNIVHSLSNRRWMEKTVTYSESHDQALVGDKTIAFWLMDKDMYDFMSVMSPLIPSVDRGIALHKIIRLITHALGGEAWLNFMGKQNEFGHPEWLDFPRVGNNESYKYARRQWHLVDDELLRYRFLNNFDRAMNLTEEKYHWLSAEPHFCVDPQLKILDIKIVLDSDAEEFGGHKRLDHNTEFFTFPESYCGRENSMHIYIYPRELHLYMHGQINEY</sequence>
<dbReference type="Pfam" id="PF00128">
    <property type="entry name" value="Alpha-amylase"/>
    <property type="match status" value="1"/>
</dbReference>
<dbReference type="InterPro" id="IPR006047">
    <property type="entry name" value="GH13_cat_dom"/>
</dbReference>
<evidence type="ECO:0000256" key="6">
    <source>
        <dbReference type="ARBA" id="ARBA00060592"/>
    </source>
</evidence>
<accession>A0AAV4Y2B1</accession>
<dbReference type="Gene3D" id="2.60.40.10">
    <property type="entry name" value="Immunoglobulins"/>
    <property type="match status" value="2"/>
</dbReference>
<keyword evidence="4" id="KW-0328">Glycosyltransferase</keyword>
<dbReference type="InterPro" id="IPR004193">
    <property type="entry name" value="Glyco_hydro_13_N"/>
</dbReference>